<comment type="cofactor">
    <cofactor evidence="1">
        <name>Zn(2+)</name>
        <dbReference type="ChEBI" id="CHEBI:29105"/>
    </cofactor>
</comment>
<evidence type="ECO:0000313" key="13">
    <source>
        <dbReference type="EMBL" id="MBW8639139.1"/>
    </source>
</evidence>
<dbReference type="SUPFAM" id="SSF55166">
    <property type="entry name" value="Hedgehog/DD-peptidase"/>
    <property type="match status" value="1"/>
</dbReference>
<evidence type="ECO:0000313" key="14">
    <source>
        <dbReference type="Proteomes" id="UP001196509"/>
    </source>
</evidence>
<dbReference type="Gene3D" id="3.30.1380.10">
    <property type="match status" value="1"/>
</dbReference>
<keyword evidence="3" id="KW-0645">Protease</keyword>
<dbReference type="EMBL" id="JAICBX010000003">
    <property type="protein sequence ID" value="MBW8639139.1"/>
    <property type="molecule type" value="Genomic_DNA"/>
</dbReference>
<sequence>MFGVLTSAAAAETRTLKLYFLHTKEHASITYKKNGRYIPSGLKELNRFLRDWRRNEPTKMDPRLFDLIWEVYQASGSRAEIHVVSAYRSPQTNAMLRKRSSGVAKKSQHTLGKAMDFFIPDVPLKKLRELGMKFQVGGVGYYPRSGSPFVHLDTGSVRAWPRMSRKELVQVFPQGKTLHLPSDGKPLPGYDQALADYKKRVTSNSIEVAGGGARSSSSGGGGLLAGLFNRGDDEDEAPARQQRSSASQVAQAEPENDEEEIELAYVPVPRSRPSLSSSGVQLALADAGAANGDNGGVPLVPVPVGAQTEALAAMRPDDVNGTDAIKVASLTPARSAASADVDRIIRASENGLPAPVQIEDSGSPTLAYVPMPTTRPDRQTVEVASIAGVPTPRPARAGFEIPLPESPIRGALDTSGGQPQAGSKIALAPPSVAQSESGRDVLAAAIAASASQSTGGKSARRARASDDAAPKYVVNTSPVLTAGLASKRSITSERVETQGNAIVAPQLVSAHLREAPHTVHLTGFSTENTIASAESFSGNAVNFLTVARFSVTN</sequence>
<evidence type="ECO:0000256" key="8">
    <source>
        <dbReference type="ARBA" id="ARBA00023049"/>
    </source>
</evidence>
<dbReference type="Pfam" id="PF05951">
    <property type="entry name" value="Peptidase_M15_2"/>
    <property type="match status" value="1"/>
</dbReference>
<keyword evidence="7" id="KW-0862">Zinc</keyword>
<keyword evidence="4" id="KW-0479">Metal-binding</keyword>
<dbReference type="GO" id="GO:0008237">
    <property type="term" value="F:metallopeptidase activity"/>
    <property type="evidence" value="ECO:0007669"/>
    <property type="project" value="UniProtKB-KW"/>
</dbReference>
<gene>
    <name evidence="13" type="ORF">K1W69_18225</name>
</gene>
<evidence type="ECO:0000256" key="11">
    <source>
        <dbReference type="ARBA" id="ARBA00093666"/>
    </source>
</evidence>
<evidence type="ECO:0000256" key="6">
    <source>
        <dbReference type="ARBA" id="ARBA00022801"/>
    </source>
</evidence>
<protein>
    <recommendedName>
        <fullName evidence="11">Murein endopeptidase K</fullName>
    </recommendedName>
</protein>
<dbReference type="PANTHER" id="PTHR37425:SF1">
    <property type="entry name" value="OUTER MEMBRANE PROTEIN"/>
    <property type="match status" value="1"/>
</dbReference>
<dbReference type="InterPro" id="IPR009045">
    <property type="entry name" value="Zn_M74/Hedgehog-like"/>
</dbReference>
<evidence type="ECO:0000256" key="12">
    <source>
        <dbReference type="SAM" id="MobiDB-lite"/>
    </source>
</evidence>
<dbReference type="GO" id="GO:0006508">
    <property type="term" value="P:proteolysis"/>
    <property type="evidence" value="ECO:0007669"/>
    <property type="project" value="UniProtKB-KW"/>
</dbReference>
<comment type="pathway">
    <text evidence="2">Cell wall biogenesis; cell wall polysaccharide biosynthesis.</text>
</comment>
<dbReference type="PANTHER" id="PTHR37425">
    <property type="match status" value="1"/>
</dbReference>
<feature type="compositionally biased region" description="Low complexity" evidence="12">
    <location>
        <begin position="239"/>
        <end position="252"/>
    </location>
</feature>
<comment type="caution">
    <text evidence="13">The sequence shown here is derived from an EMBL/GenBank/DDBJ whole genome shotgun (WGS) entry which is preliminary data.</text>
</comment>
<comment type="similarity">
    <text evidence="10">Belongs to the peptidase M15 family.</text>
</comment>
<name>A0AAE2ZLM9_9HYPH</name>
<accession>A0AAE2ZLM9</accession>
<evidence type="ECO:0000256" key="2">
    <source>
        <dbReference type="ARBA" id="ARBA00004776"/>
    </source>
</evidence>
<reference evidence="13" key="1">
    <citation type="submission" date="2021-08" db="EMBL/GenBank/DDBJ databases">
        <title>Hoeflea bacterium WL0058 sp. nov., isolated from the sediment.</title>
        <authorList>
            <person name="Wang L."/>
            <person name="Zhang D."/>
        </authorList>
    </citation>
    <scope>NUCLEOTIDE SEQUENCE</scope>
    <source>
        <strain evidence="13">WL0058</strain>
    </source>
</reference>
<feature type="compositionally biased region" description="Gly residues" evidence="12">
    <location>
        <begin position="209"/>
        <end position="224"/>
    </location>
</feature>
<evidence type="ECO:0000256" key="10">
    <source>
        <dbReference type="ARBA" id="ARBA00093448"/>
    </source>
</evidence>
<dbReference type="GO" id="GO:0046872">
    <property type="term" value="F:metal ion binding"/>
    <property type="evidence" value="ECO:0007669"/>
    <property type="project" value="UniProtKB-KW"/>
</dbReference>
<keyword evidence="8" id="KW-0482">Metalloprotease</keyword>
<keyword evidence="6" id="KW-0378">Hydrolase</keyword>
<dbReference type="GO" id="GO:0071555">
    <property type="term" value="P:cell wall organization"/>
    <property type="evidence" value="ECO:0007669"/>
    <property type="project" value="UniProtKB-KW"/>
</dbReference>
<dbReference type="InterPro" id="IPR010275">
    <property type="entry name" value="MepK"/>
</dbReference>
<keyword evidence="5" id="KW-0732">Signal</keyword>
<evidence type="ECO:0000256" key="7">
    <source>
        <dbReference type="ARBA" id="ARBA00022833"/>
    </source>
</evidence>
<evidence type="ECO:0000256" key="5">
    <source>
        <dbReference type="ARBA" id="ARBA00022729"/>
    </source>
</evidence>
<evidence type="ECO:0000256" key="9">
    <source>
        <dbReference type="ARBA" id="ARBA00023316"/>
    </source>
</evidence>
<evidence type="ECO:0000256" key="4">
    <source>
        <dbReference type="ARBA" id="ARBA00022723"/>
    </source>
</evidence>
<evidence type="ECO:0000256" key="3">
    <source>
        <dbReference type="ARBA" id="ARBA00022670"/>
    </source>
</evidence>
<feature type="region of interest" description="Disordered" evidence="12">
    <location>
        <begin position="208"/>
        <end position="259"/>
    </location>
</feature>
<evidence type="ECO:0000256" key="1">
    <source>
        <dbReference type="ARBA" id="ARBA00001947"/>
    </source>
</evidence>
<keyword evidence="14" id="KW-1185">Reference proteome</keyword>
<keyword evidence="9" id="KW-0961">Cell wall biogenesis/degradation</keyword>
<dbReference type="AlphaFoldDB" id="A0AAE2ZLM9"/>
<dbReference type="CDD" id="cd14844">
    <property type="entry name" value="Zn-DD-carboxypeptidase_like"/>
    <property type="match status" value="1"/>
</dbReference>
<proteinExistence type="inferred from homology"/>
<dbReference type="Proteomes" id="UP001196509">
    <property type="component" value="Unassembled WGS sequence"/>
</dbReference>
<organism evidence="13 14">
    <name type="scientific">Flavimaribacter sediminis</name>
    <dbReference type="NCBI Taxonomy" id="2865987"/>
    <lineage>
        <taxon>Bacteria</taxon>
        <taxon>Pseudomonadati</taxon>
        <taxon>Pseudomonadota</taxon>
        <taxon>Alphaproteobacteria</taxon>
        <taxon>Hyphomicrobiales</taxon>
        <taxon>Rhizobiaceae</taxon>
        <taxon>Flavimaribacter</taxon>
    </lineage>
</organism>